<dbReference type="InterPro" id="IPR019749">
    <property type="entry name" value="Band_41_domain"/>
</dbReference>
<sequence>MASQFTVTESTSEFQDNPVSPNEGDTRATVESTRKCRHCEPLDVSFMTEDLFNIVLENEPVYGVDGTGQDPITVGVSRPTVGLPVNTTTRQSQVRDPFTERINAGDVQPDSGESIKVEENIRHSPNADQSERPVTCVEVADAAGTDDVQTFQKFASTYFQGGATPEFTRRKLTKPLLVHSKESDRSAAIAVWTMILGFMESRPEPNKTVPCSETLDWLSSLSSDLCSGQMDARNAPNETTGVNKETRNYANDKNNNPTPILIRKVRAEGWFLLALCTGCFVPSERLLPSFRHFVQTYGPPEFVDLCLHRLERTLANGIRRQPPGWAEVCATRMRQDMQLSITLMDNRTVLVHADAATMASEVCASVADQIGLQDRFGFSLYIGLLNKVSSLGNSNDHLMDAISQCEKFIEGSGPHDPWAPWNLYFRKELFTPWHDPSIDPVATDLIYHQVALGLVHGEYLCDKHETVCFLLACKYHVETFTQFDMNINPIQLDSEDIKTWLVKQNCRWVTDPASTRSSYPSLLTLTTVQNTKYTLYSSDSDEICELIIRFLTGLKERSIYVVAVQEVRPTDVVDGDQKLLFMNYGDLIVLRPPVENSHLCSENHPDSCGLSLVSEPLSPVPFLHEHLVQLGESTGGLCCGENQRTRQVGEFPAKFVYILPTLTFPTPKMLILFDSTSSVLTDGDQTLTDLDDSSLKSIPNVPSVLYMPMLSNGCGRPGSLGKLQAFLDSLSASLAMFGMRFASSKCKMLLLLDPAPNLILTGEVVEEVYKFCYLSYISATSHLADV</sequence>
<dbReference type="AlphaFoldDB" id="A0A183AHH2"/>
<dbReference type="Gene3D" id="2.30.30.40">
    <property type="entry name" value="SH3 Domains"/>
    <property type="match status" value="1"/>
</dbReference>
<dbReference type="InterPro" id="IPR038185">
    <property type="entry name" value="MyTH4_dom_sf"/>
</dbReference>
<feature type="region of interest" description="Disordered" evidence="1">
    <location>
        <begin position="229"/>
        <end position="255"/>
    </location>
</feature>
<reference evidence="3 4" key="2">
    <citation type="submission" date="2018-11" db="EMBL/GenBank/DDBJ databases">
        <authorList>
            <consortium name="Pathogen Informatics"/>
        </authorList>
    </citation>
    <scope>NUCLEOTIDE SEQUENCE [LARGE SCALE GENOMIC DNA]</scope>
    <source>
        <strain evidence="3 4">Egypt</strain>
    </source>
</reference>
<dbReference type="InterPro" id="IPR051567">
    <property type="entry name" value="Unconventional_Myosin_ATPase"/>
</dbReference>
<dbReference type="PANTHER" id="PTHR22692:SF33">
    <property type="entry name" value="MYOSIN"/>
    <property type="match status" value="1"/>
</dbReference>
<feature type="region of interest" description="Disordered" evidence="1">
    <location>
        <begin position="1"/>
        <end position="31"/>
    </location>
</feature>
<feature type="compositionally biased region" description="Polar residues" evidence="1">
    <location>
        <begin position="236"/>
        <end position="255"/>
    </location>
</feature>
<evidence type="ECO:0000259" key="2">
    <source>
        <dbReference type="PROSITE" id="PS51016"/>
    </source>
</evidence>
<dbReference type="SMART" id="SM00139">
    <property type="entry name" value="MyTH4"/>
    <property type="match status" value="1"/>
</dbReference>
<dbReference type="WBParaSite" id="ECPE_0000642001-mRNA-1">
    <property type="protein sequence ID" value="ECPE_0000642001-mRNA-1"/>
    <property type="gene ID" value="ECPE_0000642001"/>
</dbReference>
<dbReference type="SUPFAM" id="SSF47031">
    <property type="entry name" value="Second domain of FERM"/>
    <property type="match status" value="1"/>
</dbReference>
<dbReference type="PROSITE" id="PS51016">
    <property type="entry name" value="MYTH4"/>
    <property type="match status" value="1"/>
</dbReference>
<dbReference type="Pfam" id="PF21998">
    <property type="entry name" value="FERM_C1_MyoVII"/>
    <property type="match status" value="1"/>
</dbReference>
<dbReference type="InterPro" id="IPR014352">
    <property type="entry name" value="FERM/acyl-CoA-bd_prot_sf"/>
</dbReference>
<dbReference type="OrthoDB" id="6108017at2759"/>
<dbReference type="CDD" id="cd17092">
    <property type="entry name" value="FERM1_F1_Myosin-VII"/>
    <property type="match status" value="1"/>
</dbReference>
<dbReference type="Pfam" id="PF21989">
    <property type="entry name" value="RA_2"/>
    <property type="match status" value="1"/>
</dbReference>
<dbReference type="GO" id="GO:0005856">
    <property type="term" value="C:cytoskeleton"/>
    <property type="evidence" value="ECO:0007669"/>
    <property type="project" value="InterPro"/>
</dbReference>
<accession>A0A183AHH2</accession>
<gene>
    <name evidence="3" type="ORF">ECPE_LOCUS6407</name>
</gene>
<dbReference type="SMART" id="SM00295">
    <property type="entry name" value="B41"/>
    <property type="match status" value="1"/>
</dbReference>
<dbReference type="Gene3D" id="1.20.80.10">
    <property type="match status" value="1"/>
</dbReference>
<evidence type="ECO:0000313" key="3">
    <source>
        <dbReference type="EMBL" id="VDP78306.1"/>
    </source>
</evidence>
<dbReference type="InterPro" id="IPR000857">
    <property type="entry name" value="MyTH4_dom"/>
</dbReference>
<dbReference type="Proteomes" id="UP000272942">
    <property type="component" value="Unassembled WGS sequence"/>
</dbReference>
<organism evidence="5">
    <name type="scientific">Echinostoma caproni</name>
    <dbReference type="NCBI Taxonomy" id="27848"/>
    <lineage>
        <taxon>Eukaryota</taxon>
        <taxon>Metazoa</taxon>
        <taxon>Spiralia</taxon>
        <taxon>Lophotrochozoa</taxon>
        <taxon>Platyhelminthes</taxon>
        <taxon>Trematoda</taxon>
        <taxon>Digenea</taxon>
        <taxon>Plagiorchiida</taxon>
        <taxon>Echinostomata</taxon>
        <taxon>Echinostomatoidea</taxon>
        <taxon>Echinostomatidae</taxon>
        <taxon>Echinostoma</taxon>
    </lineage>
</organism>
<name>A0A183AHH2_9TREM</name>
<dbReference type="Gene3D" id="3.10.20.90">
    <property type="entry name" value="Phosphatidylinositol 3-kinase Catalytic Subunit, Chain A, domain 1"/>
    <property type="match status" value="1"/>
</dbReference>
<dbReference type="InterPro" id="IPR035963">
    <property type="entry name" value="FERM_2"/>
</dbReference>
<proteinExistence type="predicted"/>
<dbReference type="PANTHER" id="PTHR22692">
    <property type="entry name" value="MYOSIN VII, XV"/>
    <property type="match status" value="1"/>
</dbReference>
<evidence type="ECO:0000313" key="5">
    <source>
        <dbReference type="WBParaSite" id="ECPE_0000642001-mRNA-1"/>
    </source>
</evidence>
<evidence type="ECO:0000256" key="1">
    <source>
        <dbReference type="SAM" id="MobiDB-lite"/>
    </source>
</evidence>
<reference evidence="5" key="1">
    <citation type="submission" date="2016-06" db="UniProtKB">
        <authorList>
            <consortium name="WormBaseParasite"/>
        </authorList>
    </citation>
    <scope>IDENTIFICATION</scope>
</reference>
<keyword evidence="4" id="KW-1185">Reference proteome</keyword>
<feature type="domain" description="MyTH4" evidence="2">
    <location>
        <begin position="167"/>
        <end position="332"/>
    </location>
</feature>
<dbReference type="InterPro" id="IPR041793">
    <property type="entry name" value="MyoVII_FERM_C1"/>
</dbReference>
<dbReference type="InterPro" id="IPR029071">
    <property type="entry name" value="Ubiquitin-like_domsf"/>
</dbReference>
<dbReference type="Pfam" id="PF00784">
    <property type="entry name" value="MyTH4"/>
    <property type="match status" value="1"/>
</dbReference>
<dbReference type="Gene3D" id="1.25.40.530">
    <property type="entry name" value="MyTH4 domain"/>
    <property type="match status" value="2"/>
</dbReference>
<dbReference type="EMBL" id="UZAN01043410">
    <property type="protein sequence ID" value="VDP78306.1"/>
    <property type="molecule type" value="Genomic_DNA"/>
</dbReference>
<dbReference type="SUPFAM" id="SSF54236">
    <property type="entry name" value="Ubiquitin-like"/>
    <property type="match status" value="1"/>
</dbReference>
<protein>
    <submittedName>
        <fullName evidence="5">MyTH4 domain-containing protein</fullName>
    </submittedName>
</protein>
<feature type="compositionally biased region" description="Polar residues" evidence="1">
    <location>
        <begin position="1"/>
        <end position="20"/>
    </location>
</feature>
<evidence type="ECO:0000313" key="4">
    <source>
        <dbReference type="Proteomes" id="UP000272942"/>
    </source>
</evidence>